<dbReference type="AlphaFoldDB" id="A0A0V0TPH7"/>
<protein>
    <submittedName>
        <fullName evidence="1">Uncharacterized protein</fullName>
    </submittedName>
</protein>
<sequence>MSTFQMWHHSVDSTYLTMAITYLCVGSPCGIVDVAGQSMQGCNRNSGRFSACPQPAESSGAGVGRKKVESLPLVPLRSHFIYNNQHSYIGILPIRYQAISAKSERLTMRLEDAHGRMDPFAVMELSDDVNSKVIEDSSDPEGVAGIPLKPFKSYPDLPGCTNDVFGLNVFASATLVSFLSAESERLTMRLEDAHGRMDAVMELMTAVFNSPDAIPLNR</sequence>
<dbReference type="OrthoDB" id="5940454at2759"/>
<dbReference type="EMBL" id="JYDJ01000185">
    <property type="protein sequence ID" value="KRX40922.1"/>
    <property type="molecule type" value="Genomic_DNA"/>
</dbReference>
<organism evidence="1 2">
    <name type="scientific">Trichinella murrelli</name>
    <dbReference type="NCBI Taxonomy" id="144512"/>
    <lineage>
        <taxon>Eukaryota</taxon>
        <taxon>Metazoa</taxon>
        <taxon>Ecdysozoa</taxon>
        <taxon>Nematoda</taxon>
        <taxon>Enoplea</taxon>
        <taxon>Dorylaimia</taxon>
        <taxon>Trichinellida</taxon>
        <taxon>Trichinellidae</taxon>
        <taxon>Trichinella</taxon>
    </lineage>
</organism>
<proteinExistence type="predicted"/>
<evidence type="ECO:0000313" key="1">
    <source>
        <dbReference type="EMBL" id="KRX40922.1"/>
    </source>
</evidence>
<evidence type="ECO:0000313" key="2">
    <source>
        <dbReference type="Proteomes" id="UP000055048"/>
    </source>
</evidence>
<gene>
    <name evidence="1" type="ORF">T05_10296</name>
</gene>
<keyword evidence="2" id="KW-1185">Reference proteome</keyword>
<reference evidence="1 2" key="1">
    <citation type="submission" date="2015-01" db="EMBL/GenBank/DDBJ databases">
        <title>Evolution of Trichinella species and genotypes.</title>
        <authorList>
            <person name="Korhonen P.K."/>
            <person name="Edoardo P."/>
            <person name="Giuseppe L.R."/>
            <person name="Gasser R.B."/>
        </authorList>
    </citation>
    <scope>NUCLEOTIDE SEQUENCE [LARGE SCALE GENOMIC DNA]</scope>
    <source>
        <strain evidence="1">ISS417</strain>
    </source>
</reference>
<comment type="caution">
    <text evidence="1">The sequence shown here is derived from an EMBL/GenBank/DDBJ whole genome shotgun (WGS) entry which is preliminary data.</text>
</comment>
<accession>A0A0V0TPH7</accession>
<name>A0A0V0TPH7_9BILA</name>
<dbReference type="Proteomes" id="UP000055048">
    <property type="component" value="Unassembled WGS sequence"/>
</dbReference>